<reference evidence="1" key="4">
    <citation type="submission" date="2019-03" db="UniProtKB">
        <authorList>
            <consortium name="EnsemblPlants"/>
        </authorList>
    </citation>
    <scope>IDENTIFICATION</scope>
</reference>
<dbReference type="Proteomes" id="UP000015105">
    <property type="component" value="Chromosome 4D"/>
</dbReference>
<proteinExistence type="predicted"/>
<keyword evidence="2" id="KW-1185">Reference proteome</keyword>
<evidence type="ECO:0000313" key="1">
    <source>
        <dbReference type="EnsemblPlants" id="AET4Gv20686500.3"/>
    </source>
</evidence>
<dbReference type="EnsemblPlants" id="AET4Gv20686500.3">
    <property type="protein sequence ID" value="AET4Gv20686500.3"/>
    <property type="gene ID" value="AET4Gv20686500"/>
</dbReference>
<reference evidence="1" key="5">
    <citation type="journal article" date="2021" name="G3 (Bethesda)">
        <title>Aegilops tauschii genome assembly Aet v5.0 features greater sequence contiguity and improved annotation.</title>
        <authorList>
            <person name="Wang L."/>
            <person name="Zhu T."/>
            <person name="Rodriguez J.C."/>
            <person name="Deal K.R."/>
            <person name="Dubcovsky J."/>
            <person name="McGuire P.E."/>
            <person name="Lux T."/>
            <person name="Spannagl M."/>
            <person name="Mayer K.F.X."/>
            <person name="Baldrich P."/>
            <person name="Meyers B.C."/>
            <person name="Huo N."/>
            <person name="Gu Y.Q."/>
            <person name="Zhou H."/>
            <person name="Devos K.M."/>
            <person name="Bennetzen J.L."/>
            <person name="Unver T."/>
            <person name="Budak H."/>
            <person name="Gulick P.J."/>
            <person name="Galiba G."/>
            <person name="Kalapos B."/>
            <person name="Nelson D.R."/>
            <person name="Li P."/>
            <person name="You F.M."/>
            <person name="Luo M.C."/>
            <person name="Dvorak J."/>
        </authorList>
    </citation>
    <scope>NUCLEOTIDE SEQUENCE [LARGE SCALE GENOMIC DNA]</scope>
    <source>
        <strain evidence="1">cv. AL8/78</strain>
    </source>
</reference>
<dbReference type="AlphaFoldDB" id="A0A453IV51"/>
<reference evidence="1" key="3">
    <citation type="journal article" date="2017" name="Nature">
        <title>Genome sequence of the progenitor of the wheat D genome Aegilops tauschii.</title>
        <authorList>
            <person name="Luo M.C."/>
            <person name="Gu Y.Q."/>
            <person name="Puiu D."/>
            <person name="Wang H."/>
            <person name="Twardziok S.O."/>
            <person name="Deal K.R."/>
            <person name="Huo N."/>
            <person name="Zhu T."/>
            <person name="Wang L."/>
            <person name="Wang Y."/>
            <person name="McGuire P.E."/>
            <person name="Liu S."/>
            <person name="Long H."/>
            <person name="Ramasamy R.K."/>
            <person name="Rodriguez J.C."/>
            <person name="Van S.L."/>
            <person name="Yuan L."/>
            <person name="Wang Z."/>
            <person name="Xia Z."/>
            <person name="Xiao L."/>
            <person name="Anderson O.D."/>
            <person name="Ouyang S."/>
            <person name="Liang Y."/>
            <person name="Zimin A.V."/>
            <person name="Pertea G."/>
            <person name="Qi P."/>
            <person name="Bennetzen J.L."/>
            <person name="Dai X."/>
            <person name="Dawson M.W."/>
            <person name="Muller H.G."/>
            <person name="Kugler K."/>
            <person name="Rivarola-Duarte L."/>
            <person name="Spannagl M."/>
            <person name="Mayer K.F.X."/>
            <person name="Lu F.H."/>
            <person name="Bevan M.W."/>
            <person name="Leroy P."/>
            <person name="Li P."/>
            <person name="You F.M."/>
            <person name="Sun Q."/>
            <person name="Liu Z."/>
            <person name="Lyons E."/>
            <person name="Wicker T."/>
            <person name="Salzberg S.L."/>
            <person name="Devos K.M."/>
            <person name="Dvorak J."/>
        </authorList>
    </citation>
    <scope>NUCLEOTIDE SEQUENCE [LARGE SCALE GENOMIC DNA]</scope>
    <source>
        <strain evidence="1">cv. AL8/78</strain>
    </source>
</reference>
<sequence length="31" mass="3730">HQWRFSQTFYLAVTYVCLEINQAGYSLLLQH</sequence>
<evidence type="ECO:0000313" key="2">
    <source>
        <dbReference type="Proteomes" id="UP000015105"/>
    </source>
</evidence>
<reference evidence="2" key="1">
    <citation type="journal article" date="2014" name="Science">
        <title>Ancient hybridizations among the ancestral genomes of bread wheat.</title>
        <authorList>
            <consortium name="International Wheat Genome Sequencing Consortium,"/>
            <person name="Marcussen T."/>
            <person name="Sandve S.R."/>
            <person name="Heier L."/>
            <person name="Spannagl M."/>
            <person name="Pfeifer M."/>
            <person name="Jakobsen K.S."/>
            <person name="Wulff B.B."/>
            <person name="Steuernagel B."/>
            <person name="Mayer K.F."/>
            <person name="Olsen O.A."/>
        </authorList>
    </citation>
    <scope>NUCLEOTIDE SEQUENCE [LARGE SCALE GENOMIC DNA]</scope>
    <source>
        <strain evidence="2">cv. AL8/78</strain>
    </source>
</reference>
<accession>A0A453IV51</accession>
<dbReference type="Gramene" id="AET4Gv20686500.3">
    <property type="protein sequence ID" value="AET4Gv20686500.3"/>
    <property type="gene ID" value="AET4Gv20686500"/>
</dbReference>
<reference evidence="2" key="2">
    <citation type="journal article" date="2017" name="Nat. Plants">
        <title>The Aegilops tauschii genome reveals multiple impacts of transposons.</title>
        <authorList>
            <person name="Zhao G."/>
            <person name="Zou C."/>
            <person name="Li K."/>
            <person name="Wang K."/>
            <person name="Li T."/>
            <person name="Gao L."/>
            <person name="Zhang X."/>
            <person name="Wang H."/>
            <person name="Yang Z."/>
            <person name="Liu X."/>
            <person name="Jiang W."/>
            <person name="Mao L."/>
            <person name="Kong X."/>
            <person name="Jiao Y."/>
            <person name="Jia J."/>
        </authorList>
    </citation>
    <scope>NUCLEOTIDE SEQUENCE [LARGE SCALE GENOMIC DNA]</scope>
    <source>
        <strain evidence="2">cv. AL8/78</strain>
    </source>
</reference>
<protein>
    <submittedName>
        <fullName evidence="1">Uncharacterized protein</fullName>
    </submittedName>
</protein>
<organism evidence="1 2">
    <name type="scientific">Aegilops tauschii subsp. strangulata</name>
    <name type="common">Goatgrass</name>
    <dbReference type="NCBI Taxonomy" id="200361"/>
    <lineage>
        <taxon>Eukaryota</taxon>
        <taxon>Viridiplantae</taxon>
        <taxon>Streptophyta</taxon>
        <taxon>Embryophyta</taxon>
        <taxon>Tracheophyta</taxon>
        <taxon>Spermatophyta</taxon>
        <taxon>Magnoliopsida</taxon>
        <taxon>Liliopsida</taxon>
        <taxon>Poales</taxon>
        <taxon>Poaceae</taxon>
        <taxon>BOP clade</taxon>
        <taxon>Pooideae</taxon>
        <taxon>Triticodae</taxon>
        <taxon>Triticeae</taxon>
        <taxon>Triticinae</taxon>
        <taxon>Aegilops</taxon>
    </lineage>
</organism>
<name>A0A453IV51_AEGTS</name>